<comment type="similarity">
    <text evidence="1">Belongs to the thymidylate kinase family.</text>
</comment>
<dbReference type="SUPFAM" id="SSF52540">
    <property type="entry name" value="P-loop containing nucleoside triphosphate hydrolases"/>
    <property type="match status" value="1"/>
</dbReference>
<dbReference type="GO" id="GO:0005524">
    <property type="term" value="F:ATP binding"/>
    <property type="evidence" value="ECO:0007669"/>
    <property type="project" value="UniProtKB-KW"/>
</dbReference>
<dbReference type="Pfam" id="PF02223">
    <property type="entry name" value="Thymidylate_kin"/>
    <property type="match status" value="1"/>
</dbReference>
<comment type="caution">
    <text evidence="5">The sequence shown here is derived from an EMBL/GenBank/DDBJ whole genome shotgun (WGS) entry which is preliminary data.</text>
</comment>
<feature type="domain" description="Thymidylate kinase-like" evidence="4">
    <location>
        <begin position="7"/>
        <end position="187"/>
    </location>
</feature>
<reference evidence="5 6" key="1">
    <citation type="journal article" date="2016" name="Nat. Commun.">
        <title>Thousands of microbial genomes shed light on interconnected biogeochemical processes in an aquifer system.</title>
        <authorList>
            <person name="Anantharaman K."/>
            <person name="Brown C.T."/>
            <person name="Hug L.A."/>
            <person name="Sharon I."/>
            <person name="Castelle C.J."/>
            <person name="Probst A.J."/>
            <person name="Thomas B.C."/>
            <person name="Singh A."/>
            <person name="Wilkins M.J."/>
            <person name="Karaoz U."/>
            <person name="Brodie E.L."/>
            <person name="Williams K.H."/>
            <person name="Hubbard S.S."/>
            <person name="Banfield J.F."/>
        </authorList>
    </citation>
    <scope>NUCLEOTIDE SEQUENCE [LARGE SCALE GENOMIC DNA]</scope>
</reference>
<dbReference type="AlphaFoldDB" id="A0A1F8HAB3"/>
<evidence type="ECO:0000259" key="4">
    <source>
        <dbReference type="Pfam" id="PF02223"/>
    </source>
</evidence>
<dbReference type="PANTHER" id="PTHR10344">
    <property type="entry name" value="THYMIDYLATE KINASE"/>
    <property type="match status" value="1"/>
</dbReference>
<evidence type="ECO:0000256" key="1">
    <source>
        <dbReference type="ARBA" id="ARBA00009776"/>
    </source>
</evidence>
<keyword evidence="2" id="KW-0547">Nucleotide-binding</keyword>
<evidence type="ECO:0000313" key="5">
    <source>
        <dbReference type="EMBL" id="OGN34100.1"/>
    </source>
</evidence>
<dbReference type="GO" id="GO:0006227">
    <property type="term" value="P:dUDP biosynthetic process"/>
    <property type="evidence" value="ECO:0007669"/>
    <property type="project" value="TreeGrafter"/>
</dbReference>
<dbReference type="Proteomes" id="UP000177745">
    <property type="component" value="Unassembled WGS sequence"/>
</dbReference>
<keyword evidence="3" id="KW-0067">ATP-binding</keyword>
<dbReference type="InterPro" id="IPR027417">
    <property type="entry name" value="P-loop_NTPase"/>
</dbReference>
<name>A0A1F8HAB3_9BACT</name>
<dbReference type="InterPro" id="IPR039430">
    <property type="entry name" value="Thymidylate_kin-like_dom"/>
</dbReference>
<dbReference type="CDD" id="cd01672">
    <property type="entry name" value="TMPK"/>
    <property type="match status" value="1"/>
</dbReference>
<protein>
    <recommendedName>
        <fullName evidence="4">Thymidylate kinase-like domain-containing protein</fullName>
    </recommendedName>
</protein>
<dbReference type="EMBL" id="MGKY01000006">
    <property type="protein sequence ID" value="OGN34100.1"/>
    <property type="molecule type" value="Genomic_DNA"/>
</dbReference>
<dbReference type="GO" id="GO:0005737">
    <property type="term" value="C:cytoplasm"/>
    <property type="evidence" value="ECO:0007669"/>
    <property type="project" value="TreeGrafter"/>
</dbReference>
<evidence type="ECO:0000256" key="2">
    <source>
        <dbReference type="ARBA" id="ARBA00022741"/>
    </source>
</evidence>
<gene>
    <name evidence="5" type="ORF">A3G51_00745</name>
</gene>
<evidence type="ECO:0000256" key="3">
    <source>
        <dbReference type="ARBA" id="ARBA00022840"/>
    </source>
</evidence>
<dbReference type="GO" id="GO:0004798">
    <property type="term" value="F:dTMP kinase activity"/>
    <property type="evidence" value="ECO:0007669"/>
    <property type="project" value="TreeGrafter"/>
</dbReference>
<accession>A0A1F8HAB3</accession>
<dbReference type="GO" id="GO:0006235">
    <property type="term" value="P:dTTP biosynthetic process"/>
    <property type="evidence" value="ECO:0007669"/>
    <property type="project" value="TreeGrafter"/>
</dbReference>
<organism evidence="5 6">
    <name type="scientific">Candidatus Yanofskybacteria bacterium RIFCSPLOWO2_12_FULL_43_11b</name>
    <dbReference type="NCBI Taxonomy" id="1802710"/>
    <lineage>
        <taxon>Bacteria</taxon>
        <taxon>Candidatus Yanofskyibacteriota</taxon>
    </lineage>
</organism>
<sequence length="193" mass="22012">MIISIIGVNGAGKSTQCRLLMRHLINTGASAVIVKPVDKKTRNRFAKLIKKNSLISTNFLFFSFYRNQAEKLIELQKQGKIAITDRYIESFLLFQQMYGLIKSGHTCLYQEVEKMIFTDARPDIIIYLQVSMAKANKRIALRNRDDENYENIVTYRASVRLYKKLASTKNGVIIDGHASELVVHNQILAALNL</sequence>
<proteinExistence type="inferred from homology"/>
<dbReference type="GO" id="GO:0006233">
    <property type="term" value="P:dTDP biosynthetic process"/>
    <property type="evidence" value="ECO:0007669"/>
    <property type="project" value="TreeGrafter"/>
</dbReference>
<dbReference type="PANTHER" id="PTHR10344:SF4">
    <property type="entry name" value="UMP-CMP KINASE 2, MITOCHONDRIAL"/>
    <property type="match status" value="1"/>
</dbReference>
<dbReference type="Gene3D" id="3.40.50.300">
    <property type="entry name" value="P-loop containing nucleotide triphosphate hydrolases"/>
    <property type="match status" value="1"/>
</dbReference>
<evidence type="ECO:0000313" key="6">
    <source>
        <dbReference type="Proteomes" id="UP000177745"/>
    </source>
</evidence>